<organism evidence="2">
    <name type="scientific">Aphanomyces astaci</name>
    <name type="common">Crayfish plague agent</name>
    <dbReference type="NCBI Taxonomy" id="112090"/>
    <lineage>
        <taxon>Eukaryota</taxon>
        <taxon>Sar</taxon>
        <taxon>Stramenopiles</taxon>
        <taxon>Oomycota</taxon>
        <taxon>Saprolegniomycetes</taxon>
        <taxon>Saprolegniales</taxon>
        <taxon>Verrucalvaceae</taxon>
        <taxon>Aphanomyces</taxon>
    </lineage>
</organism>
<accession>W4G6T8</accession>
<dbReference type="AlphaFoldDB" id="W4G6T8"/>
<feature type="region of interest" description="Disordered" evidence="1">
    <location>
        <begin position="77"/>
        <end position="98"/>
    </location>
</feature>
<sequence>MSPRKPCHFPHQAPFKNPVESKPFVVPAASAYMESPSSEFYRVLLHDEILSNKRPLKSPHKLKHKACKLCPITRSDPSPLAPLDPTPRDDDDDNMRRPICTRQPLLLPHLETRVLQRRRVILHVDGPAEIGLEEIVQYNEVDTLRSVNPLALFLPKKCSTTDEVPLMPCFAKAHRSRLFDVERWKEPIRDRDKAWGRDELSVIQAVRPGRYPMTDGRYHSTTKWRASRKDNEQRLNRRGVIIDLSYVIVTAIGVNIFGRVYGAGLQSKRFIVLNVYDPALALNHTMQLSMDELENLFQDHMDLLVAGRKEDLVTGIVAMLYFTYPPDGATPSETPTLHINKHMKISASKLRRQQRERQRQLEAEQKRLDALKFLTMARRQRYRIVARSLKMGGLWFTVTVHQYPNQIRNFAIVAYHPMSGTQYALPVGLHHAGALARLLAPPHQWSKQDKVVVASTVIKHLRLVHNSLGETALAVDGRVGFFNKTLALECAETADSVAEREYRQEVANAVTLVQTACYKQVRELQQVVTDIDGQFQVELKELEVARDVLRAKEIAVKDQLDDVESKGLADVVNASADKETKAQQKQELRDRRQRLKRERADTQTQIKATTQDITTVLAKQQEASAHYQADIKRHMLECEQEVAYMSAAASQPFQFHDKTSGDRRKCKVGYTDGRRHKLEMGCTHKLMAGAATMRDGQRVRYSVWTLPGNQVVFHLYNPTTSGTVHFTCSKLAWCIWSKQTKARDVDLWAIQTQIPAFVVYPQGGAAPNALETQLDQLTRQMEVQSAAYATMATSYSRESAKCFEQLKALTLDKRVLHGRVRQLYHPVASALISRLSVTSGDQVDVNTLLLVMPQVDVVTSKGDSKSCACEIHLDGTQIVYEIDHGWKTQVHPYTDELMAEFATESAAEMKVHMELTLATMQLTYPEATTEAGSSGVVLEFLD</sequence>
<dbReference type="VEuPathDB" id="FungiDB:H257_10267"/>
<reference evidence="2" key="1">
    <citation type="submission" date="2013-12" db="EMBL/GenBank/DDBJ databases">
        <title>The Genome Sequence of Aphanomyces astaci APO3.</title>
        <authorList>
            <consortium name="The Broad Institute Genomics Platform"/>
            <person name="Russ C."/>
            <person name="Tyler B."/>
            <person name="van West P."/>
            <person name="Dieguez-Uribeondo J."/>
            <person name="Young S.K."/>
            <person name="Zeng Q."/>
            <person name="Gargeya S."/>
            <person name="Fitzgerald M."/>
            <person name="Abouelleil A."/>
            <person name="Alvarado L."/>
            <person name="Chapman S.B."/>
            <person name="Gainer-Dewar J."/>
            <person name="Goldberg J."/>
            <person name="Griggs A."/>
            <person name="Gujja S."/>
            <person name="Hansen M."/>
            <person name="Howarth C."/>
            <person name="Imamovic A."/>
            <person name="Ireland A."/>
            <person name="Larimer J."/>
            <person name="McCowan C."/>
            <person name="Murphy C."/>
            <person name="Pearson M."/>
            <person name="Poon T.W."/>
            <person name="Priest M."/>
            <person name="Roberts A."/>
            <person name="Saif S."/>
            <person name="Shea T."/>
            <person name="Sykes S."/>
            <person name="Wortman J."/>
            <person name="Nusbaum C."/>
            <person name="Birren B."/>
        </authorList>
    </citation>
    <scope>NUCLEOTIDE SEQUENCE [LARGE SCALE GENOMIC DNA]</scope>
    <source>
        <strain evidence="2">APO3</strain>
    </source>
</reference>
<proteinExistence type="predicted"/>
<dbReference type="GeneID" id="20812263"/>
<feature type="region of interest" description="Disordered" evidence="1">
    <location>
        <begin position="574"/>
        <end position="604"/>
    </location>
</feature>
<feature type="compositionally biased region" description="Basic and acidic residues" evidence="1">
    <location>
        <begin position="576"/>
        <end position="590"/>
    </location>
</feature>
<gene>
    <name evidence="2" type="ORF">H257_10267</name>
</gene>
<name>W4G6T8_APHAT</name>
<evidence type="ECO:0000256" key="1">
    <source>
        <dbReference type="SAM" id="MobiDB-lite"/>
    </source>
</evidence>
<dbReference type="RefSeq" id="XP_009835056.1">
    <property type="nucleotide sequence ID" value="XM_009836754.1"/>
</dbReference>
<protein>
    <submittedName>
        <fullName evidence="2">Uncharacterized protein</fullName>
    </submittedName>
</protein>
<dbReference type="EMBL" id="KI913140">
    <property type="protein sequence ID" value="ETV75422.1"/>
    <property type="molecule type" value="Genomic_DNA"/>
</dbReference>
<evidence type="ECO:0000313" key="2">
    <source>
        <dbReference type="EMBL" id="ETV75422.1"/>
    </source>
</evidence>
<dbReference type="OrthoDB" id="69196at2759"/>